<sequence>MKQTIAMKQAAFEELMREHGFQYLGATTYDGSFIYQRTWHRTDEVAFYGPMESTYKIMAHISYGVPIIQLFEDGRALGTRDYSSPKRAINAIREILRCAGYEL</sequence>
<evidence type="ECO:0000313" key="1">
    <source>
        <dbReference type="EMBL" id="DAE25812.1"/>
    </source>
</evidence>
<reference evidence="1" key="1">
    <citation type="journal article" date="2021" name="Proc. Natl. Acad. Sci. U.S.A.">
        <title>A Catalog of Tens of Thousands of Viruses from Human Metagenomes Reveals Hidden Associations with Chronic Diseases.</title>
        <authorList>
            <person name="Tisza M.J."/>
            <person name="Buck C.B."/>
        </authorList>
    </citation>
    <scope>NUCLEOTIDE SEQUENCE</scope>
    <source>
        <strain evidence="1">CtsAY3</strain>
    </source>
</reference>
<protein>
    <submittedName>
        <fullName evidence="1">Uncharacterized protein</fullName>
    </submittedName>
</protein>
<proteinExistence type="predicted"/>
<organism evidence="1">
    <name type="scientific">Siphoviridae sp. ctsAY3</name>
    <dbReference type="NCBI Taxonomy" id="2827281"/>
    <lineage>
        <taxon>Viruses</taxon>
        <taxon>Duplodnaviria</taxon>
        <taxon>Heunggongvirae</taxon>
        <taxon>Uroviricota</taxon>
        <taxon>Caudoviricetes</taxon>
    </lineage>
</organism>
<dbReference type="EMBL" id="BK015802">
    <property type="protein sequence ID" value="DAE25812.1"/>
    <property type="molecule type" value="Genomic_DNA"/>
</dbReference>
<name>A0A8S5R4D6_9CAUD</name>
<accession>A0A8S5R4D6</accession>